<dbReference type="EMBL" id="CADCTI010000310">
    <property type="protein sequence ID" value="CAA9281639.1"/>
    <property type="molecule type" value="Genomic_DNA"/>
</dbReference>
<feature type="compositionally biased region" description="Basic residues" evidence="1">
    <location>
        <begin position="256"/>
        <end position="265"/>
    </location>
</feature>
<feature type="compositionally biased region" description="Basic and acidic residues" evidence="1">
    <location>
        <begin position="74"/>
        <end position="83"/>
    </location>
</feature>
<gene>
    <name evidence="2" type="ORF">AVDCRST_MAG57-3894</name>
</gene>
<feature type="compositionally biased region" description="Low complexity" evidence="1">
    <location>
        <begin position="33"/>
        <end position="42"/>
    </location>
</feature>
<reference evidence="2" key="1">
    <citation type="submission" date="2020-02" db="EMBL/GenBank/DDBJ databases">
        <authorList>
            <person name="Meier V. D."/>
        </authorList>
    </citation>
    <scope>NUCLEOTIDE SEQUENCE</scope>
    <source>
        <strain evidence="2">AVDCRST_MAG57</strain>
    </source>
</reference>
<feature type="compositionally biased region" description="Low complexity" evidence="1">
    <location>
        <begin position="123"/>
        <end position="132"/>
    </location>
</feature>
<protein>
    <submittedName>
        <fullName evidence="2">Type II/IV secretion system ATPase TadZ/CpaE, associated with Flp pilus assembly</fullName>
    </submittedName>
</protein>
<proteinExistence type="predicted"/>
<feature type="region of interest" description="Disordered" evidence="1">
    <location>
        <begin position="1"/>
        <end position="396"/>
    </location>
</feature>
<feature type="compositionally biased region" description="Basic and acidic residues" evidence="1">
    <location>
        <begin position="302"/>
        <end position="314"/>
    </location>
</feature>
<feature type="compositionally biased region" description="Basic and acidic residues" evidence="1">
    <location>
        <begin position="266"/>
        <end position="287"/>
    </location>
</feature>
<name>A0A6J4JLF3_9ACTN</name>
<organism evidence="2">
    <name type="scientific">uncultured Blastococcus sp</name>
    <dbReference type="NCBI Taxonomy" id="217144"/>
    <lineage>
        <taxon>Bacteria</taxon>
        <taxon>Bacillati</taxon>
        <taxon>Actinomycetota</taxon>
        <taxon>Actinomycetes</taxon>
        <taxon>Geodermatophilales</taxon>
        <taxon>Geodermatophilaceae</taxon>
        <taxon>Blastococcus</taxon>
        <taxon>environmental samples</taxon>
    </lineage>
</organism>
<feature type="compositionally biased region" description="Basic residues" evidence="1">
    <location>
        <begin position="225"/>
        <end position="243"/>
    </location>
</feature>
<feature type="non-terminal residue" evidence="2">
    <location>
        <position position="396"/>
    </location>
</feature>
<feature type="compositionally biased region" description="Basic and acidic residues" evidence="1">
    <location>
        <begin position="147"/>
        <end position="176"/>
    </location>
</feature>
<feature type="compositionally biased region" description="Basic residues" evidence="1">
    <location>
        <begin position="177"/>
        <end position="188"/>
    </location>
</feature>
<accession>A0A6J4JLF3</accession>
<feature type="non-terminal residue" evidence="2">
    <location>
        <position position="1"/>
    </location>
</feature>
<evidence type="ECO:0000256" key="1">
    <source>
        <dbReference type="SAM" id="MobiDB-lite"/>
    </source>
</evidence>
<dbReference type="AlphaFoldDB" id="A0A6J4JLF3"/>
<feature type="compositionally biased region" description="Basic and acidic residues" evidence="1">
    <location>
        <begin position="353"/>
        <end position="362"/>
    </location>
</feature>
<feature type="compositionally biased region" description="Low complexity" evidence="1">
    <location>
        <begin position="51"/>
        <end position="73"/>
    </location>
</feature>
<feature type="compositionally biased region" description="Basic residues" evidence="1">
    <location>
        <begin position="197"/>
        <end position="209"/>
    </location>
</feature>
<feature type="compositionally biased region" description="Basic and acidic residues" evidence="1">
    <location>
        <begin position="10"/>
        <end position="22"/>
    </location>
</feature>
<evidence type="ECO:0000313" key="2">
    <source>
        <dbReference type="EMBL" id="CAA9281639.1"/>
    </source>
</evidence>
<sequence length="396" mass="42412">EPRRTGRSRRGPDPPRERGDRGGRRRPSPGPPAQRARPAVRAAARRRAARRAAGGAACAGARGPHAGRPAGRAEPGHQRRPDGRAVAGDVAGRDAGRHPGPPPADRGRGRDPGGRGAGRAGGREPATGAPPAVGDGALHRPRHHHRLAEGRGGEDHRVDQPGDRADRRRAAVDRAGRPRRPVRRRRVRPQPGAGVHAARRRPRPGQRGHHGAEDLPDPAPERPLRGLRRRIAGRRRHRHRGGRHPPADVAGPGVPLRRRRHRARPLRADPGRAGPGDRRGDAHEHGRAGGSRAAQGARRAPRAGDDPGRAARGHELRRRQGRAVGARRRDDDRCRRRRRPAAVEGGAGVDQPGRADHLEQPARSHGQGAAPAGVPLRRDPADEAEQVPRPAPGGLL</sequence>